<evidence type="ECO:0000313" key="2">
    <source>
        <dbReference type="Proteomes" id="UP000240702"/>
    </source>
</evidence>
<reference evidence="1 2" key="1">
    <citation type="submission" date="2016-12" db="EMBL/GenBank/DDBJ databases">
        <title>Whole genome Sequence of Mycobacteriophages.</title>
        <authorList>
            <person name="Bajpai U."/>
        </authorList>
    </citation>
    <scope>NUCLEOTIDE SEQUENCE [LARGE SCALE GENOMIC DNA]</scope>
</reference>
<proteinExistence type="predicted"/>
<evidence type="ECO:0000313" key="1">
    <source>
        <dbReference type="EMBL" id="AQT25684.1"/>
    </source>
</evidence>
<organism evidence="1 2">
    <name type="scientific">Mycobacterium phage EniyanLRS</name>
    <dbReference type="NCBI Taxonomy" id="1933770"/>
    <lineage>
        <taxon>Viruses</taxon>
        <taxon>Duplodnaviria</taxon>
        <taxon>Heunggongvirae</taxon>
        <taxon>Uroviricota</taxon>
        <taxon>Caudoviricetes</taxon>
        <taxon>Vilmaviridae</taxon>
        <taxon>Wildcatvirus</taxon>
        <taxon>Wildcatvirus wildcat</taxon>
        <taxon>Mycobacterium virus Wildcat</taxon>
    </lineage>
</organism>
<accession>A0A2I2MPB6</accession>
<protein>
    <submittedName>
        <fullName evidence="1">Uncharacterized protein</fullName>
    </submittedName>
</protein>
<gene>
    <name evidence="1" type="primary">9</name>
    <name evidence="1" type="ORF">EniyanLRS_9</name>
</gene>
<dbReference type="EMBL" id="KY385381">
    <property type="protein sequence ID" value="AQT25684.1"/>
    <property type="molecule type" value="Genomic_DNA"/>
</dbReference>
<dbReference type="Proteomes" id="UP000240702">
    <property type="component" value="Segment"/>
</dbReference>
<name>A0A2I2MPB6_9CAUD</name>
<sequence>MKLLTWARRMYLGDLATQALIPESRYGYLADGESSSYAITFSDGWWAVKQFNANGEMVKNNRTLTLDGAKARAQTWENQ</sequence>